<comment type="caution">
    <text evidence="1">The sequence shown here is derived from an EMBL/GenBank/DDBJ whole genome shotgun (WGS) entry which is preliminary data.</text>
</comment>
<dbReference type="Proteomes" id="UP000579281">
    <property type="component" value="Unassembled WGS sequence"/>
</dbReference>
<organism evidence="1 2">
    <name type="scientific">Anaerosolibacter carboniphilus</name>
    <dbReference type="NCBI Taxonomy" id="1417629"/>
    <lineage>
        <taxon>Bacteria</taxon>
        <taxon>Bacillati</taxon>
        <taxon>Bacillota</taxon>
        <taxon>Clostridia</taxon>
        <taxon>Peptostreptococcales</taxon>
        <taxon>Thermotaleaceae</taxon>
        <taxon>Anaerosolibacter</taxon>
    </lineage>
</organism>
<reference evidence="1 2" key="1">
    <citation type="submission" date="2020-08" db="EMBL/GenBank/DDBJ databases">
        <title>Genomic Encyclopedia of Type Strains, Phase IV (KMG-IV): sequencing the most valuable type-strain genomes for metagenomic binning, comparative biology and taxonomic classification.</title>
        <authorList>
            <person name="Goeker M."/>
        </authorList>
    </citation>
    <scope>NUCLEOTIDE SEQUENCE [LARGE SCALE GENOMIC DNA]</scope>
    <source>
        <strain evidence="1 2">DSM 103526</strain>
    </source>
</reference>
<proteinExistence type="predicted"/>
<accession>A0A841L1V8</accession>
<protein>
    <submittedName>
        <fullName evidence="1">Uncharacterized protein</fullName>
    </submittedName>
</protein>
<evidence type="ECO:0000313" key="2">
    <source>
        <dbReference type="Proteomes" id="UP000579281"/>
    </source>
</evidence>
<dbReference type="RefSeq" id="WP_184312656.1">
    <property type="nucleotide sequence ID" value="NZ_JACHEN010000034.1"/>
</dbReference>
<evidence type="ECO:0000313" key="1">
    <source>
        <dbReference type="EMBL" id="MBB6218160.1"/>
    </source>
</evidence>
<dbReference type="AlphaFoldDB" id="A0A841L1V8"/>
<sequence length="116" mass="13746">MPKDYIGIIVEESLDDNRMLNRLDFRKIYITGHANPADRWHMYEANVSKEEIQELSKHIVGDWYMHFWKGTDIIAIFSGKTFEFNYEDKKTWSEVLKYGRSLGLPENELDFPIKGL</sequence>
<gene>
    <name evidence="1" type="ORF">HNQ80_004300</name>
</gene>
<keyword evidence="2" id="KW-1185">Reference proteome</keyword>
<dbReference type="EMBL" id="JACHEN010000034">
    <property type="protein sequence ID" value="MBB6218160.1"/>
    <property type="molecule type" value="Genomic_DNA"/>
</dbReference>
<name>A0A841L1V8_9FIRM</name>